<dbReference type="EMBL" id="BMER01000004">
    <property type="protein sequence ID" value="GGG98088.1"/>
    <property type="molecule type" value="Genomic_DNA"/>
</dbReference>
<dbReference type="RefSeq" id="WP_188507569.1">
    <property type="nucleotide sequence ID" value="NZ_BMER01000004.1"/>
</dbReference>
<sequence>MIIRLNSILVLACVSLLTLTAACDNNAKSAHSNNNEATASNSTQEQAGAISEAEAQHSVQPDVSKEPTSTIPDFTFYILKSGIRFTKSDLAKTGNIVFILFDPTCGHCQHEANDIGKHYNQVKTANFYFVSMNDPALMASFLDTWAKPLVGKENVEVLYDRGADFINKFHIPSQYPATYIYGADGQLKEYWNGERSAAEIVEAINK</sequence>
<evidence type="ECO:0000259" key="3">
    <source>
        <dbReference type="PROSITE" id="PS51352"/>
    </source>
</evidence>
<gene>
    <name evidence="4" type="ORF">GCM10007415_36980</name>
</gene>
<dbReference type="PANTHER" id="PTHR42852">
    <property type="entry name" value="THIOL:DISULFIDE INTERCHANGE PROTEIN DSBE"/>
    <property type="match status" value="1"/>
</dbReference>
<feature type="domain" description="Thioredoxin" evidence="3">
    <location>
        <begin position="65"/>
        <end position="206"/>
    </location>
</feature>
<dbReference type="Proteomes" id="UP000660862">
    <property type="component" value="Unassembled WGS sequence"/>
</dbReference>
<feature type="compositionally biased region" description="Low complexity" evidence="1">
    <location>
        <begin position="30"/>
        <end position="42"/>
    </location>
</feature>
<comment type="caution">
    <text evidence="4">The sequence shown here is derived from an EMBL/GenBank/DDBJ whole genome shotgun (WGS) entry which is preliminary data.</text>
</comment>
<dbReference type="Gene3D" id="3.40.30.10">
    <property type="entry name" value="Glutaredoxin"/>
    <property type="match status" value="1"/>
</dbReference>
<dbReference type="SUPFAM" id="SSF52833">
    <property type="entry name" value="Thioredoxin-like"/>
    <property type="match status" value="1"/>
</dbReference>
<feature type="chain" id="PRO_5037941467" description="Thioredoxin domain-containing protein" evidence="2">
    <location>
        <begin position="22"/>
        <end position="206"/>
    </location>
</feature>
<accession>A0A917HZW7</accession>
<protein>
    <recommendedName>
        <fullName evidence="3">Thioredoxin domain-containing protein</fullName>
    </recommendedName>
</protein>
<keyword evidence="2" id="KW-0732">Signal</keyword>
<dbReference type="GO" id="GO:0016209">
    <property type="term" value="F:antioxidant activity"/>
    <property type="evidence" value="ECO:0007669"/>
    <property type="project" value="InterPro"/>
</dbReference>
<dbReference type="PROSITE" id="PS51257">
    <property type="entry name" value="PROKAR_LIPOPROTEIN"/>
    <property type="match status" value="1"/>
</dbReference>
<evidence type="ECO:0000256" key="2">
    <source>
        <dbReference type="SAM" id="SignalP"/>
    </source>
</evidence>
<dbReference type="PANTHER" id="PTHR42852:SF17">
    <property type="entry name" value="THIOREDOXIN-LIKE PROTEIN HI_1115"/>
    <property type="match status" value="1"/>
</dbReference>
<reference evidence="4" key="2">
    <citation type="submission" date="2020-09" db="EMBL/GenBank/DDBJ databases">
        <authorList>
            <person name="Sun Q."/>
            <person name="Zhou Y."/>
        </authorList>
    </citation>
    <scope>NUCLEOTIDE SEQUENCE</scope>
    <source>
        <strain evidence="4">CGMCC 1.12195</strain>
    </source>
</reference>
<dbReference type="PROSITE" id="PS51352">
    <property type="entry name" value="THIOREDOXIN_2"/>
    <property type="match status" value="1"/>
</dbReference>
<reference evidence="4" key="1">
    <citation type="journal article" date="2014" name="Int. J. Syst. Evol. Microbiol.">
        <title>Complete genome sequence of Corynebacterium casei LMG S-19264T (=DSM 44701T), isolated from a smear-ripened cheese.</title>
        <authorList>
            <consortium name="US DOE Joint Genome Institute (JGI-PGF)"/>
            <person name="Walter F."/>
            <person name="Albersmeier A."/>
            <person name="Kalinowski J."/>
            <person name="Ruckert C."/>
        </authorList>
    </citation>
    <scope>NUCLEOTIDE SEQUENCE</scope>
    <source>
        <strain evidence="4">CGMCC 1.12195</strain>
    </source>
</reference>
<name>A0A917HZW7_9SPHI</name>
<dbReference type="Pfam" id="PF00578">
    <property type="entry name" value="AhpC-TSA"/>
    <property type="match status" value="1"/>
</dbReference>
<dbReference type="InterPro" id="IPR036249">
    <property type="entry name" value="Thioredoxin-like_sf"/>
</dbReference>
<organism evidence="4 5">
    <name type="scientific">Parapedobacter pyrenivorans</name>
    <dbReference type="NCBI Taxonomy" id="1305674"/>
    <lineage>
        <taxon>Bacteria</taxon>
        <taxon>Pseudomonadati</taxon>
        <taxon>Bacteroidota</taxon>
        <taxon>Sphingobacteriia</taxon>
        <taxon>Sphingobacteriales</taxon>
        <taxon>Sphingobacteriaceae</taxon>
        <taxon>Parapedobacter</taxon>
    </lineage>
</organism>
<proteinExistence type="predicted"/>
<dbReference type="InterPro" id="IPR050553">
    <property type="entry name" value="Thioredoxin_ResA/DsbE_sf"/>
</dbReference>
<dbReference type="GO" id="GO:0016491">
    <property type="term" value="F:oxidoreductase activity"/>
    <property type="evidence" value="ECO:0007669"/>
    <property type="project" value="InterPro"/>
</dbReference>
<feature type="signal peptide" evidence="2">
    <location>
        <begin position="1"/>
        <end position="21"/>
    </location>
</feature>
<evidence type="ECO:0000313" key="4">
    <source>
        <dbReference type="EMBL" id="GGG98088.1"/>
    </source>
</evidence>
<feature type="compositionally biased region" description="Polar residues" evidence="1">
    <location>
        <begin position="57"/>
        <end position="66"/>
    </location>
</feature>
<feature type="region of interest" description="Disordered" evidence="1">
    <location>
        <begin position="30"/>
        <end position="66"/>
    </location>
</feature>
<dbReference type="AlphaFoldDB" id="A0A917HZW7"/>
<dbReference type="InterPro" id="IPR000866">
    <property type="entry name" value="AhpC/TSA"/>
</dbReference>
<evidence type="ECO:0000256" key="1">
    <source>
        <dbReference type="SAM" id="MobiDB-lite"/>
    </source>
</evidence>
<evidence type="ECO:0000313" key="5">
    <source>
        <dbReference type="Proteomes" id="UP000660862"/>
    </source>
</evidence>
<keyword evidence="5" id="KW-1185">Reference proteome</keyword>
<dbReference type="InterPro" id="IPR013766">
    <property type="entry name" value="Thioredoxin_domain"/>
</dbReference>